<dbReference type="EMBL" id="BAABGR010000008">
    <property type="protein sequence ID" value="GAA4513545.1"/>
    <property type="molecule type" value="Genomic_DNA"/>
</dbReference>
<gene>
    <name evidence="6" type="ORF">GCM10023173_09180</name>
</gene>
<dbReference type="Gene3D" id="2.30.30.40">
    <property type="entry name" value="SH3 Domains"/>
    <property type="match status" value="1"/>
</dbReference>
<evidence type="ECO:0000259" key="5">
    <source>
        <dbReference type="PROSITE" id="PS51935"/>
    </source>
</evidence>
<dbReference type="RefSeq" id="WP_345065381.1">
    <property type="nucleotide sequence ID" value="NZ_BAABGR010000008.1"/>
</dbReference>
<dbReference type="InterPro" id="IPR000064">
    <property type="entry name" value="NLP_P60_dom"/>
</dbReference>
<organism evidence="6 7">
    <name type="scientific">Sphingobacterium thermophilum</name>
    <dbReference type="NCBI Taxonomy" id="768534"/>
    <lineage>
        <taxon>Bacteria</taxon>
        <taxon>Pseudomonadati</taxon>
        <taxon>Bacteroidota</taxon>
        <taxon>Sphingobacteriia</taxon>
        <taxon>Sphingobacteriales</taxon>
        <taxon>Sphingobacteriaceae</taxon>
        <taxon>Sphingobacterium</taxon>
    </lineage>
</organism>
<dbReference type="Pfam" id="PF18348">
    <property type="entry name" value="SH3_16"/>
    <property type="match status" value="1"/>
</dbReference>
<evidence type="ECO:0000313" key="6">
    <source>
        <dbReference type="EMBL" id="GAA4513545.1"/>
    </source>
</evidence>
<dbReference type="InterPro" id="IPR038765">
    <property type="entry name" value="Papain-like_cys_pep_sf"/>
</dbReference>
<dbReference type="PANTHER" id="PTHR47053">
    <property type="entry name" value="MUREIN DD-ENDOPEPTIDASE MEPH-RELATED"/>
    <property type="match status" value="1"/>
</dbReference>
<name>A0ABP8QYM6_9SPHI</name>
<accession>A0ABP8QYM6</accession>
<keyword evidence="3" id="KW-0378">Hydrolase</keyword>
<dbReference type="PANTHER" id="PTHR47053:SF1">
    <property type="entry name" value="MUREIN DD-ENDOPEPTIDASE MEPH-RELATED"/>
    <property type="match status" value="1"/>
</dbReference>
<keyword evidence="4" id="KW-0788">Thiol protease</keyword>
<comment type="caution">
    <text evidence="6">The sequence shown here is derived from an EMBL/GenBank/DDBJ whole genome shotgun (WGS) entry which is preliminary data.</text>
</comment>
<sequence length="249" mass="28409">MQISACQLSIVPLRAEPSHRSEIVSQVLFGEQFELLEEEQDFYRIRLLDTKYEGWIQNHQFAEIVLAGVDTDTIVDIAGAQALHDGEVVELVHGTSIVGEHITIGKNTYTIQGSLRKTSLQDFDVEFPKLIEYYKSTPYMWGGRSKYGIDCSGFSQVVYKHFGIKLRRDAWQQAEEGSVVDFLSEIHPGDLAFFDNEQGHITHVGVMIDPETIIHASGKVRVDRMDNQGIFNADLNRYTHNLRIVKRYF</sequence>
<dbReference type="SUPFAM" id="SSF54001">
    <property type="entry name" value="Cysteine proteinases"/>
    <property type="match status" value="1"/>
</dbReference>
<dbReference type="PROSITE" id="PS51935">
    <property type="entry name" value="NLPC_P60"/>
    <property type="match status" value="1"/>
</dbReference>
<evidence type="ECO:0000256" key="2">
    <source>
        <dbReference type="ARBA" id="ARBA00022670"/>
    </source>
</evidence>
<keyword evidence="7" id="KW-1185">Reference proteome</keyword>
<evidence type="ECO:0000256" key="3">
    <source>
        <dbReference type="ARBA" id="ARBA00022801"/>
    </source>
</evidence>
<dbReference type="InterPro" id="IPR051202">
    <property type="entry name" value="Peptidase_C40"/>
</dbReference>
<comment type="similarity">
    <text evidence="1">Belongs to the peptidase C40 family.</text>
</comment>
<evidence type="ECO:0000256" key="4">
    <source>
        <dbReference type="ARBA" id="ARBA00022807"/>
    </source>
</evidence>
<feature type="domain" description="NlpC/P60" evidence="5">
    <location>
        <begin position="120"/>
        <end position="249"/>
    </location>
</feature>
<protein>
    <submittedName>
        <fullName evidence="6">C40 family peptidase</fullName>
    </submittedName>
</protein>
<dbReference type="Proteomes" id="UP001500394">
    <property type="component" value="Unassembled WGS sequence"/>
</dbReference>
<evidence type="ECO:0000313" key="7">
    <source>
        <dbReference type="Proteomes" id="UP001500394"/>
    </source>
</evidence>
<evidence type="ECO:0000256" key="1">
    <source>
        <dbReference type="ARBA" id="ARBA00007074"/>
    </source>
</evidence>
<dbReference type="InterPro" id="IPR041382">
    <property type="entry name" value="SH3_16"/>
</dbReference>
<dbReference type="Pfam" id="PF00877">
    <property type="entry name" value="NLPC_P60"/>
    <property type="match status" value="1"/>
</dbReference>
<proteinExistence type="inferred from homology"/>
<keyword evidence="2" id="KW-0645">Protease</keyword>
<reference evidence="7" key="1">
    <citation type="journal article" date="2019" name="Int. J. Syst. Evol. Microbiol.">
        <title>The Global Catalogue of Microorganisms (GCM) 10K type strain sequencing project: providing services to taxonomists for standard genome sequencing and annotation.</title>
        <authorList>
            <consortium name="The Broad Institute Genomics Platform"/>
            <consortium name="The Broad Institute Genome Sequencing Center for Infectious Disease"/>
            <person name="Wu L."/>
            <person name="Ma J."/>
        </authorList>
    </citation>
    <scope>NUCLEOTIDE SEQUENCE [LARGE SCALE GENOMIC DNA]</scope>
    <source>
        <strain evidence="7">JCM 17858</strain>
    </source>
</reference>
<dbReference type="Gene3D" id="3.90.1720.10">
    <property type="entry name" value="endopeptidase domain like (from Nostoc punctiforme)"/>
    <property type="match status" value="1"/>
</dbReference>